<feature type="signal peptide" evidence="1">
    <location>
        <begin position="1"/>
        <end position="24"/>
    </location>
</feature>
<keyword evidence="1" id="KW-0732">Signal</keyword>
<dbReference type="InterPro" id="IPR006311">
    <property type="entry name" value="TAT_signal"/>
</dbReference>
<evidence type="ECO:0000313" key="2">
    <source>
        <dbReference type="EMBL" id="CAD9697350.1"/>
    </source>
</evidence>
<feature type="chain" id="PRO_5030537842" description="NAD(P)-binding domain-containing protein" evidence="1">
    <location>
        <begin position="25"/>
        <end position="167"/>
    </location>
</feature>
<dbReference type="InterPro" id="IPR036291">
    <property type="entry name" value="NAD(P)-bd_dom_sf"/>
</dbReference>
<evidence type="ECO:0008006" key="3">
    <source>
        <dbReference type="Google" id="ProtNLM"/>
    </source>
</evidence>
<protein>
    <recommendedName>
        <fullName evidence="3">NAD(P)-binding domain-containing protein</fullName>
    </recommendedName>
</protein>
<dbReference type="AlphaFoldDB" id="A0A7S2SDY9"/>
<proteinExistence type="predicted"/>
<dbReference type="EMBL" id="HBHI01027855">
    <property type="protein sequence ID" value="CAD9697350.1"/>
    <property type="molecule type" value="Transcribed_RNA"/>
</dbReference>
<organism evidence="2">
    <name type="scientific">Eucampia antarctica</name>
    <dbReference type="NCBI Taxonomy" id="49252"/>
    <lineage>
        <taxon>Eukaryota</taxon>
        <taxon>Sar</taxon>
        <taxon>Stramenopiles</taxon>
        <taxon>Ochrophyta</taxon>
        <taxon>Bacillariophyta</taxon>
        <taxon>Mediophyceae</taxon>
        <taxon>Biddulphiophycidae</taxon>
        <taxon>Hemiaulales</taxon>
        <taxon>Hemiaulaceae</taxon>
        <taxon>Eucampia</taxon>
    </lineage>
</organism>
<dbReference type="SUPFAM" id="SSF51735">
    <property type="entry name" value="NAD(P)-binding Rossmann-fold domains"/>
    <property type="match status" value="1"/>
</dbReference>
<sequence>MRRTLPFIIHVVYFLAHCAIGIRALSVTGGERAAALNRRDFFSTATSTAATVTVTAAGLAFAADAAVDGGTIRPIGIVGANGRTGALCVASCLRRGIPVRALTRSGSWSSPSGEEYNMDNMVDDKLLSIQQCDARDISALETGISGCSVVIYAASVSKKGGKEGQGD</sequence>
<accession>A0A7S2SDY9</accession>
<gene>
    <name evidence="2" type="ORF">EANT1437_LOCUS14269</name>
</gene>
<reference evidence="2" key="1">
    <citation type="submission" date="2021-01" db="EMBL/GenBank/DDBJ databases">
        <authorList>
            <person name="Corre E."/>
            <person name="Pelletier E."/>
            <person name="Niang G."/>
            <person name="Scheremetjew M."/>
            <person name="Finn R."/>
            <person name="Kale V."/>
            <person name="Holt S."/>
            <person name="Cochrane G."/>
            <person name="Meng A."/>
            <person name="Brown T."/>
            <person name="Cohen L."/>
        </authorList>
    </citation>
    <scope>NUCLEOTIDE SEQUENCE</scope>
    <source>
        <strain evidence="2">CCMP1452</strain>
    </source>
</reference>
<evidence type="ECO:0000256" key="1">
    <source>
        <dbReference type="SAM" id="SignalP"/>
    </source>
</evidence>
<dbReference type="PROSITE" id="PS51318">
    <property type="entry name" value="TAT"/>
    <property type="match status" value="1"/>
</dbReference>
<name>A0A7S2SDY9_9STRA</name>
<dbReference type="Gene3D" id="3.40.50.720">
    <property type="entry name" value="NAD(P)-binding Rossmann-like Domain"/>
    <property type="match status" value="1"/>
</dbReference>